<proteinExistence type="predicted"/>
<accession>A0A9W9HFK9</accession>
<feature type="signal peptide" evidence="1">
    <location>
        <begin position="1"/>
        <end position="19"/>
    </location>
</feature>
<name>A0A9W9HFK9_9EURO</name>
<evidence type="ECO:0000256" key="1">
    <source>
        <dbReference type="SAM" id="SignalP"/>
    </source>
</evidence>
<dbReference type="OrthoDB" id="5576763at2759"/>
<dbReference type="AlphaFoldDB" id="A0A9W9HFK9"/>
<dbReference type="RefSeq" id="XP_056526446.1">
    <property type="nucleotide sequence ID" value="XM_056661280.1"/>
</dbReference>
<reference evidence="2" key="2">
    <citation type="journal article" date="2023" name="IMA Fungus">
        <title>Comparative genomic study of the Penicillium genus elucidates a diverse pangenome and 15 lateral gene transfer events.</title>
        <authorList>
            <person name="Petersen C."/>
            <person name="Sorensen T."/>
            <person name="Nielsen M.R."/>
            <person name="Sondergaard T.E."/>
            <person name="Sorensen J.L."/>
            <person name="Fitzpatrick D.A."/>
            <person name="Frisvad J.C."/>
            <person name="Nielsen K.L."/>
        </authorList>
    </citation>
    <scope>NUCLEOTIDE SEQUENCE</scope>
    <source>
        <strain evidence="2">IBT 22155</strain>
    </source>
</reference>
<gene>
    <name evidence="2" type="ORF">N7515_000536</name>
</gene>
<dbReference type="GeneID" id="81400450"/>
<organism evidence="2 3">
    <name type="scientific">Penicillium bovifimosum</name>
    <dbReference type="NCBI Taxonomy" id="126998"/>
    <lineage>
        <taxon>Eukaryota</taxon>
        <taxon>Fungi</taxon>
        <taxon>Dikarya</taxon>
        <taxon>Ascomycota</taxon>
        <taxon>Pezizomycotina</taxon>
        <taxon>Eurotiomycetes</taxon>
        <taxon>Eurotiomycetidae</taxon>
        <taxon>Eurotiales</taxon>
        <taxon>Aspergillaceae</taxon>
        <taxon>Penicillium</taxon>
    </lineage>
</organism>
<dbReference type="Proteomes" id="UP001149079">
    <property type="component" value="Unassembled WGS sequence"/>
</dbReference>
<evidence type="ECO:0000313" key="2">
    <source>
        <dbReference type="EMBL" id="KAJ5145972.1"/>
    </source>
</evidence>
<keyword evidence="1" id="KW-0732">Signal</keyword>
<feature type="chain" id="PRO_5040742703" evidence="1">
    <location>
        <begin position="20"/>
        <end position="244"/>
    </location>
</feature>
<evidence type="ECO:0000313" key="3">
    <source>
        <dbReference type="Proteomes" id="UP001149079"/>
    </source>
</evidence>
<dbReference type="EMBL" id="JAPQKL010000001">
    <property type="protein sequence ID" value="KAJ5145972.1"/>
    <property type="molecule type" value="Genomic_DNA"/>
</dbReference>
<reference evidence="2" key="1">
    <citation type="submission" date="2022-11" db="EMBL/GenBank/DDBJ databases">
        <authorList>
            <person name="Petersen C."/>
        </authorList>
    </citation>
    <scope>NUCLEOTIDE SEQUENCE</scope>
    <source>
        <strain evidence="2">IBT 22155</strain>
    </source>
</reference>
<comment type="caution">
    <text evidence="2">The sequence shown here is derived from an EMBL/GenBank/DDBJ whole genome shotgun (WGS) entry which is preliminary data.</text>
</comment>
<keyword evidence="3" id="KW-1185">Reference proteome</keyword>
<sequence length="244" mass="25576">MKLSQSLIYTLPFLHSAAAQGGGMVGLPWTVSNVPETGLEEITFPIDISASPHERGFYFAQQFNFVGAPDVGYTGLQPRADINGQPIIHAAFSSFNAGTTSDDENCSDGADGGAGVSCAIDIVSPYEHQYLLLVENTQGTTWVGTLVDAVSGNGTRVGSWTLPGGSKGIKGSQLGFVELYAWNDGKSEHVCADVPKHGVTFGEPVAEGYEGSLGVPYEYGDCVGEIQYEAHTTADGAVAITVGY</sequence>
<protein>
    <submittedName>
        <fullName evidence="2">Uncharacterized protein</fullName>
    </submittedName>
</protein>